<evidence type="ECO:0000256" key="2">
    <source>
        <dbReference type="ARBA" id="ARBA00022630"/>
    </source>
</evidence>
<keyword evidence="5" id="KW-1185">Reference proteome</keyword>
<dbReference type="PANTHER" id="PTHR45968:SF2">
    <property type="entry name" value="(R)-MANDELONITRILE LYASE-LIKE"/>
    <property type="match status" value="1"/>
</dbReference>
<organism evidence="4 5">
    <name type="scientific">Ficus carica</name>
    <name type="common">Common fig</name>
    <dbReference type="NCBI Taxonomy" id="3494"/>
    <lineage>
        <taxon>Eukaryota</taxon>
        <taxon>Viridiplantae</taxon>
        <taxon>Streptophyta</taxon>
        <taxon>Embryophyta</taxon>
        <taxon>Tracheophyta</taxon>
        <taxon>Spermatophyta</taxon>
        <taxon>Magnoliopsida</taxon>
        <taxon>eudicotyledons</taxon>
        <taxon>Gunneridae</taxon>
        <taxon>Pentapetalae</taxon>
        <taxon>rosids</taxon>
        <taxon>fabids</taxon>
        <taxon>Rosales</taxon>
        <taxon>Moraceae</taxon>
        <taxon>Ficeae</taxon>
        <taxon>Ficus</taxon>
    </lineage>
</organism>
<dbReference type="AlphaFoldDB" id="A0AA88EAG0"/>
<dbReference type="PANTHER" id="PTHR45968">
    <property type="entry name" value="OSJNBA0019K04.7 PROTEIN"/>
    <property type="match status" value="1"/>
</dbReference>
<evidence type="ECO:0000256" key="1">
    <source>
        <dbReference type="ARBA" id="ARBA00001974"/>
    </source>
</evidence>
<gene>
    <name evidence="4" type="ORF">TIFTF001_037813</name>
</gene>
<name>A0AA88EAG0_FICCA</name>
<evidence type="ECO:0000313" key="4">
    <source>
        <dbReference type="EMBL" id="GMN68761.1"/>
    </source>
</evidence>
<dbReference type="InterPro" id="IPR051871">
    <property type="entry name" value="GMC_Oxidoreductase-Related"/>
</dbReference>
<protein>
    <submittedName>
        <fullName evidence="4">Uncharacterized protein</fullName>
    </submittedName>
</protein>
<evidence type="ECO:0000256" key="3">
    <source>
        <dbReference type="ARBA" id="ARBA00022827"/>
    </source>
</evidence>
<reference evidence="4" key="1">
    <citation type="submission" date="2023-07" db="EMBL/GenBank/DDBJ databases">
        <title>draft genome sequence of fig (Ficus carica).</title>
        <authorList>
            <person name="Takahashi T."/>
            <person name="Nishimura K."/>
        </authorList>
    </citation>
    <scope>NUCLEOTIDE SEQUENCE</scope>
</reference>
<dbReference type="EMBL" id="BTGU01000687">
    <property type="protein sequence ID" value="GMN68761.1"/>
    <property type="molecule type" value="Genomic_DNA"/>
</dbReference>
<dbReference type="InterPro" id="IPR036188">
    <property type="entry name" value="FAD/NAD-bd_sf"/>
</dbReference>
<dbReference type="Gene3D" id="3.50.50.60">
    <property type="entry name" value="FAD/NAD(P)-binding domain"/>
    <property type="match status" value="1"/>
</dbReference>
<comment type="cofactor">
    <cofactor evidence="1">
        <name>FAD</name>
        <dbReference type="ChEBI" id="CHEBI:57692"/>
    </cofactor>
</comment>
<sequence length="77" mass="8577">MFLGPSLPANVLDDLVMEAFCRSSVVDGDFLVIGINSLRVVDGFTFNMSHGTKPQSTLTMFGLYISLKMMRERNKSE</sequence>
<keyword evidence="2" id="KW-0285">Flavoprotein</keyword>
<evidence type="ECO:0000313" key="5">
    <source>
        <dbReference type="Proteomes" id="UP001187192"/>
    </source>
</evidence>
<dbReference type="SUPFAM" id="SSF51905">
    <property type="entry name" value="FAD/NAD(P)-binding domain"/>
    <property type="match status" value="1"/>
</dbReference>
<dbReference type="Proteomes" id="UP001187192">
    <property type="component" value="Unassembled WGS sequence"/>
</dbReference>
<accession>A0AA88EAG0</accession>
<comment type="caution">
    <text evidence="4">The sequence shown here is derived from an EMBL/GenBank/DDBJ whole genome shotgun (WGS) entry which is preliminary data.</text>
</comment>
<proteinExistence type="predicted"/>
<keyword evidence="3" id="KW-0274">FAD</keyword>